<evidence type="ECO:0000256" key="3">
    <source>
        <dbReference type="SAM" id="MobiDB-lite"/>
    </source>
</evidence>
<dbReference type="GO" id="GO:0005634">
    <property type="term" value="C:nucleus"/>
    <property type="evidence" value="ECO:0007669"/>
    <property type="project" value="UniProtKB-SubCell"/>
</dbReference>
<dbReference type="GO" id="GO:0006355">
    <property type="term" value="P:regulation of DNA-templated transcription"/>
    <property type="evidence" value="ECO:0007669"/>
    <property type="project" value="InterPro"/>
</dbReference>
<protein>
    <recommendedName>
        <fullName evidence="2">Mediator of RNA polymerase II transcription subunit 15</fullName>
    </recommendedName>
    <alternativeName>
        <fullName evidence="2">Mediator complex subunit 15</fullName>
    </alternativeName>
</protein>
<dbReference type="Gene3D" id="1.10.246.20">
    <property type="entry name" value="Coactivator CBP, KIX domain"/>
    <property type="match status" value="2"/>
</dbReference>
<keyword evidence="2" id="KW-0805">Transcription regulation</keyword>
<proteinExistence type="inferred from homology"/>
<keyword evidence="2" id="KW-0804">Transcription</keyword>
<feature type="domain" description="Mediator of RNA polymerase II transcription subunit 15 N-terminal" evidence="4">
    <location>
        <begin position="117"/>
        <end position="181"/>
    </location>
</feature>
<comment type="similarity">
    <text evidence="2">Belongs to the Mediator complex subunit 15 family.</text>
</comment>
<comment type="caution">
    <text evidence="5">The sequence shown here is derived from an EMBL/GenBank/DDBJ whole genome shotgun (WGS) entry which is preliminary data.</text>
</comment>
<dbReference type="GO" id="GO:0003712">
    <property type="term" value="F:transcription coregulator activity"/>
    <property type="evidence" value="ECO:0007669"/>
    <property type="project" value="InterPro"/>
</dbReference>
<comment type="subcellular location">
    <subcellularLocation>
        <location evidence="2">Nucleus</location>
    </subcellularLocation>
</comment>
<reference evidence="5 6" key="1">
    <citation type="submission" date="2020-04" db="EMBL/GenBank/DDBJ databases">
        <authorList>
            <person name="Alioto T."/>
            <person name="Alioto T."/>
            <person name="Gomez Garrido J."/>
        </authorList>
    </citation>
    <scope>NUCLEOTIDE SEQUENCE [LARGE SCALE GENOMIC DNA]</scope>
</reference>
<accession>A0A8S1D5F6</accession>
<feature type="compositionally biased region" description="Low complexity" evidence="3">
    <location>
        <begin position="214"/>
        <end position="225"/>
    </location>
</feature>
<dbReference type="Pfam" id="PF09606">
    <property type="entry name" value="Med15_N"/>
    <property type="match status" value="2"/>
</dbReference>
<dbReference type="InterPro" id="IPR036529">
    <property type="entry name" value="KIX_dom_sf"/>
</dbReference>
<dbReference type="EMBL" id="CADEPI010000107">
    <property type="protein sequence ID" value="CAB3375099.1"/>
    <property type="molecule type" value="Genomic_DNA"/>
</dbReference>
<gene>
    <name evidence="2" type="primary">MED15</name>
    <name evidence="5" type="ORF">CLODIP_2_CD13060</name>
</gene>
<feature type="region of interest" description="Disordered" evidence="3">
    <location>
        <begin position="197"/>
        <end position="225"/>
    </location>
</feature>
<dbReference type="OrthoDB" id="10055322at2759"/>
<organism evidence="5 6">
    <name type="scientific">Cloeon dipterum</name>
    <dbReference type="NCBI Taxonomy" id="197152"/>
    <lineage>
        <taxon>Eukaryota</taxon>
        <taxon>Metazoa</taxon>
        <taxon>Ecdysozoa</taxon>
        <taxon>Arthropoda</taxon>
        <taxon>Hexapoda</taxon>
        <taxon>Insecta</taxon>
        <taxon>Pterygota</taxon>
        <taxon>Palaeoptera</taxon>
        <taxon>Ephemeroptera</taxon>
        <taxon>Pisciforma</taxon>
        <taxon>Baetidae</taxon>
        <taxon>Cloeon</taxon>
    </lineage>
</organism>
<sequence>MADSEDNSWRRREFRKSVVVQIEQEIRDKLMPPAIKNIIEIESQIFQKANGKEEYIGYLERIILHVRRMRPNPLLTTVGQMLGQQPQQGMMPGQPQTNSQQGQMTSPAIATFGNSDMAEEWRTSEFRHKIIENLHEEILISGISTTASSNELESIMFENATNKVQYMVVMARFILHVRLMSIYAVAGGAGASFQRVPQEIPDSQNPGGNGTDPQALSQSQNASAASDVDIIDLVRSIALDG</sequence>
<evidence type="ECO:0000259" key="4">
    <source>
        <dbReference type="Pfam" id="PF09606"/>
    </source>
</evidence>
<dbReference type="InterPro" id="IPR019087">
    <property type="entry name" value="Med15_N"/>
</dbReference>
<name>A0A8S1D5F6_9INSE</name>
<dbReference type="SUPFAM" id="SSF47040">
    <property type="entry name" value="Kix domain of CBP (creb binding protein)"/>
    <property type="match status" value="1"/>
</dbReference>
<keyword evidence="2" id="KW-0010">Activator</keyword>
<keyword evidence="1 2" id="KW-0539">Nucleus</keyword>
<evidence type="ECO:0000313" key="5">
    <source>
        <dbReference type="EMBL" id="CAB3375099.1"/>
    </source>
</evidence>
<comment type="function">
    <text evidence="2">Component of the Mediator complex, a coactivator involved in the regulated transcription of nearly all RNA polymerase II-dependent genes. Mediator functions as a bridge to convey information from gene-specific regulatory proteins to the basal RNA polymerase II transcription machinery. Mediator is recruited to promoters by direct interactions with regulatory proteins and serves as a scaffold for the assembly of a functional preinitiation complex with RNA polymerase II and the general transcription factors.</text>
</comment>
<evidence type="ECO:0000256" key="1">
    <source>
        <dbReference type="ARBA" id="ARBA00023242"/>
    </source>
</evidence>
<evidence type="ECO:0000313" key="6">
    <source>
        <dbReference type="Proteomes" id="UP000494165"/>
    </source>
</evidence>
<comment type="subunit">
    <text evidence="2">Component of the Mediator complex.</text>
</comment>
<keyword evidence="6" id="KW-1185">Reference proteome</keyword>
<feature type="domain" description="Mediator of RNA polymerase II transcription subunit 15 N-terminal" evidence="4">
    <location>
        <begin position="5"/>
        <end position="71"/>
    </location>
</feature>
<dbReference type="Proteomes" id="UP000494165">
    <property type="component" value="Unassembled WGS sequence"/>
</dbReference>
<dbReference type="AlphaFoldDB" id="A0A8S1D5F6"/>
<evidence type="ECO:0000256" key="2">
    <source>
        <dbReference type="RuleBase" id="RU364148"/>
    </source>
</evidence>